<sequence>MMGTKVAKSSMISSAEIQTQMGDVLLIPSEFCIWKPEVESEFKDRGYSQKKPEFYPSHAKNDLGRNQCENYDPYVEGDNVEYGPPGKPHNCDGSNEVATSTAPTKRVLKTLAMDQHYPGKSRYWLHYERPRAMKKVCASVKLDVRPAKVRRNELRTRKMRKDRCTMTRGDDGRHGTKRPCKIGEIIGDQASCEHEEVYKCRTEILINFWFVKTADESLQKIPF</sequence>
<feature type="compositionally biased region" description="Basic and acidic residues" evidence="1">
    <location>
        <begin position="45"/>
        <end position="63"/>
    </location>
</feature>
<protein>
    <submittedName>
        <fullName evidence="2">Uncharacterized protein</fullName>
    </submittedName>
</protein>
<gene>
    <name evidence="2" type="ORF">ARMSODRAFT_973702</name>
</gene>
<feature type="region of interest" description="Disordered" evidence="1">
    <location>
        <begin position="45"/>
        <end position="66"/>
    </location>
</feature>
<name>A0A2H3BW88_9AGAR</name>
<dbReference type="EMBL" id="KZ293424">
    <property type="protein sequence ID" value="PBK71242.1"/>
    <property type="molecule type" value="Genomic_DNA"/>
</dbReference>
<dbReference type="AlphaFoldDB" id="A0A2H3BW88"/>
<dbReference type="Proteomes" id="UP000218334">
    <property type="component" value="Unassembled WGS sequence"/>
</dbReference>
<proteinExistence type="predicted"/>
<reference evidence="3" key="1">
    <citation type="journal article" date="2017" name="Nat. Ecol. Evol.">
        <title>Genome expansion and lineage-specific genetic innovations in the forest pathogenic fungi Armillaria.</title>
        <authorList>
            <person name="Sipos G."/>
            <person name="Prasanna A.N."/>
            <person name="Walter M.C."/>
            <person name="O'Connor E."/>
            <person name="Balint B."/>
            <person name="Krizsan K."/>
            <person name="Kiss B."/>
            <person name="Hess J."/>
            <person name="Varga T."/>
            <person name="Slot J."/>
            <person name="Riley R."/>
            <person name="Boka B."/>
            <person name="Rigling D."/>
            <person name="Barry K."/>
            <person name="Lee J."/>
            <person name="Mihaltcheva S."/>
            <person name="LaButti K."/>
            <person name="Lipzen A."/>
            <person name="Waldron R."/>
            <person name="Moloney N.M."/>
            <person name="Sperisen C."/>
            <person name="Kredics L."/>
            <person name="Vagvoelgyi C."/>
            <person name="Patrignani A."/>
            <person name="Fitzpatrick D."/>
            <person name="Nagy I."/>
            <person name="Doyle S."/>
            <person name="Anderson J.B."/>
            <person name="Grigoriev I.V."/>
            <person name="Gueldener U."/>
            <person name="Muensterkoetter M."/>
            <person name="Nagy L.G."/>
        </authorList>
    </citation>
    <scope>NUCLEOTIDE SEQUENCE [LARGE SCALE GENOMIC DNA]</scope>
    <source>
        <strain evidence="3">28-4</strain>
    </source>
</reference>
<evidence type="ECO:0000256" key="1">
    <source>
        <dbReference type="SAM" id="MobiDB-lite"/>
    </source>
</evidence>
<keyword evidence="3" id="KW-1185">Reference proteome</keyword>
<organism evidence="2 3">
    <name type="scientific">Armillaria solidipes</name>
    <dbReference type="NCBI Taxonomy" id="1076256"/>
    <lineage>
        <taxon>Eukaryota</taxon>
        <taxon>Fungi</taxon>
        <taxon>Dikarya</taxon>
        <taxon>Basidiomycota</taxon>
        <taxon>Agaricomycotina</taxon>
        <taxon>Agaricomycetes</taxon>
        <taxon>Agaricomycetidae</taxon>
        <taxon>Agaricales</taxon>
        <taxon>Marasmiineae</taxon>
        <taxon>Physalacriaceae</taxon>
        <taxon>Armillaria</taxon>
    </lineage>
</organism>
<evidence type="ECO:0000313" key="2">
    <source>
        <dbReference type="EMBL" id="PBK71242.1"/>
    </source>
</evidence>
<accession>A0A2H3BW88</accession>
<evidence type="ECO:0000313" key="3">
    <source>
        <dbReference type="Proteomes" id="UP000218334"/>
    </source>
</evidence>